<gene>
    <name evidence="2" type="ORF">EDS130_LOCUS36150</name>
    <name evidence="3" type="ORF">XAT740_LOCUS39464</name>
</gene>
<evidence type="ECO:0000313" key="4">
    <source>
        <dbReference type="Proteomes" id="UP000663828"/>
    </source>
</evidence>
<keyword evidence="1" id="KW-0812">Transmembrane</keyword>
<organism evidence="3 4">
    <name type="scientific">Adineta ricciae</name>
    <name type="common">Rotifer</name>
    <dbReference type="NCBI Taxonomy" id="249248"/>
    <lineage>
        <taxon>Eukaryota</taxon>
        <taxon>Metazoa</taxon>
        <taxon>Spiralia</taxon>
        <taxon>Gnathifera</taxon>
        <taxon>Rotifera</taxon>
        <taxon>Eurotatoria</taxon>
        <taxon>Bdelloidea</taxon>
        <taxon>Adinetida</taxon>
        <taxon>Adinetidae</taxon>
        <taxon>Adineta</taxon>
    </lineage>
</organism>
<proteinExistence type="predicted"/>
<dbReference type="Proteomes" id="UP000663852">
    <property type="component" value="Unassembled WGS sequence"/>
</dbReference>
<dbReference type="Proteomes" id="UP000663828">
    <property type="component" value="Unassembled WGS sequence"/>
</dbReference>
<reference evidence="3" key="1">
    <citation type="submission" date="2021-02" db="EMBL/GenBank/DDBJ databases">
        <authorList>
            <person name="Nowell W R."/>
        </authorList>
    </citation>
    <scope>NUCLEOTIDE SEQUENCE</scope>
</reference>
<protein>
    <submittedName>
        <fullName evidence="3">Uncharacterized protein</fullName>
    </submittedName>
</protein>
<name>A0A815T5S8_ADIRI</name>
<dbReference type="EMBL" id="CAJNOJ010000330">
    <property type="protein sequence ID" value="CAF1403020.1"/>
    <property type="molecule type" value="Genomic_DNA"/>
</dbReference>
<evidence type="ECO:0000313" key="3">
    <source>
        <dbReference type="EMBL" id="CAF1497653.1"/>
    </source>
</evidence>
<keyword evidence="4" id="KW-1185">Reference proteome</keyword>
<keyword evidence="1" id="KW-1133">Transmembrane helix</keyword>
<dbReference type="OrthoDB" id="10031215at2759"/>
<comment type="caution">
    <text evidence="3">The sequence shown here is derived from an EMBL/GenBank/DDBJ whole genome shotgun (WGS) entry which is preliminary data.</text>
</comment>
<dbReference type="AlphaFoldDB" id="A0A815T5S8"/>
<keyword evidence="1" id="KW-0472">Membrane</keyword>
<evidence type="ECO:0000313" key="2">
    <source>
        <dbReference type="EMBL" id="CAF1403020.1"/>
    </source>
</evidence>
<evidence type="ECO:0000256" key="1">
    <source>
        <dbReference type="SAM" id="Phobius"/>
    </source>
</evidence>
<sequence length="241" mass="27814">MDGLDRIITITICSAVGAVSMLAIICFLIWFFCRRKSHDTVQHRKASLFRRQHYQRSNKFFSIKFHNNASKRLGKSRFSTSDSSVSLSFNPPHLINQNVRNLKKLSTPTNIERFKKLTSEPFYTSSSSQLALAVQSNQQHSSNYQLNTLYFHFLNELNHILCLQHEQRSSTSLRHSQSCRRANDLLPFDYCRSLTPSTITLTSSSNDNSLDPIYRKNSHLNSTLIRKAHLAQIRDDTIVLY</sequence>
<accession>A0A815T5S8</accession>
<dbReference type="EMBL" id="CAJNOR010004376">
    <property type="protein sequence ID" value="CAF1497653.1"/>
    <property type="molecule type" value="Genomic_DNA"/>
</dbReference>
<feature type="transmembrane region" description="Helical" evidence="1">
    <location>
        <begin position="7"/>
        <end position="32"/>
    </location>
</feature>